<reference evidence="4 5" key="1">
    <citation type="submission" date="2016-10" db="EMBL/GenBank/DDBJ databases">
        <authorList>
            <person name="de Groot N.N."/>
        </authorList>
    </citation>
    <scope>NUCLEOTIDE SEQUENCE [LARGE SCALE GENOMIC DNA]</scope>
    <source>
        <strain evidence="4 5">CGMCC 4.2022</strain>
    </source>
</reference>
<name>A0A1H0A5C7_9ACTN</name>
<feature type="domain" description="Solute-binding protein family 5" evidence="3">
    <location>
        <begin position="124"/>
        <end position="507"/>
    </location>
</feature>
<dbReference type="AlphaFoldDB" id="A0A1H0A5C7"/>
<dbReference type="PIRSF" id="PIRSF002741">
    <property type="entry name" value="MppA"/>
    <property type="match status" value="1"/>
</dbReference>
<feature type="signal peptide" evidence="2">
    <location>
        <begin position="1"/>
        <end position="24"/>
    </location>
</feature>
<dbReference type="PROSITE" id="PS51257">
    <property type="entry name" value="PROKAR_LIPOPROTEIN"/>
    <property type="match status" value="1"/>
</dbReference>
<evidence type="ECO:0000313" key="5">
    <source>
        <dbReference type="Proteomes" id="UP000199341"/>
    </source>
</evidence>
<feature type="compositionally biased region" description="Gly residues" evidence="1">
    <location>
        <begin position="28"/>
        <end position="45"/>
    </location>
</feature>
<evidence type="ECO:0000313" key="4">
    <source>
        <dbReference type="EMBL" id="SDN28859.1"/>
    </source>
</evidence>
<sequence length="599" mass="64078">MNKRRAYYAAAMLSAGALALSACSSGNSDGGGGSGKSTSSGGGANGATASVQSVTLGTAADSTGPAPAVAGAKSGGTVHDLEASGVNHLDPAQAYVNQEQVIGQLFSRQLTNYKIDAKTGKTVLVGDLATDTGTSSDGGKTWTYHLKDGLKWQDGTPITSDQVKYGIERLFSSYETAGPQYLQQWLTGSSSFRKVYPGPQGGKSLPDSVIATPDDKTVVFHFKAPHSDAPYAMALSGSGPILKAKDTGPKYDTAPFSDGPYQIASYQAGKALELVRNKNWDPKTDPIRNAYPDKWDIQLGVAQPGLTQRLEAQSGEDKDSLALVAPADPTQTSVIAGDPKYKSRLVSNYQPFVDVFNINMTRVKDVKVRQAIMYAFPMQQVQTALGGPPQGDLGTSLIGPTVQGFKSYDPYGKLTKPQGDPAKAKELLKEAGVTHLKLTYAFSNQPRWVTVATTLKNAFAKAGIDLQTKAIDSTAYYTLIGKVNNPYDLYRTGWGADWPNASTVIPPTQDGRLVADNDPNYSHLNDPKVNSEIDRINAIADPTQASSEWEKLAEYIMKNDVPEIPYEYDKYYNVYGDGLGGVSYNTPLGTLSPNTVFVK</sequence>
<dbReference type="PANTHER" id="PTHR30290">
    <property type="entry name" value="PERIPLASMIC BINDING COMPONENT OF ABC TRANSPORTER"/>
    <property type="match status" value="1"/>
</dbReference>
<dbReference type="Gene3D" id="3.10.105.10">
    <property type="entry name" value="Dipeptide-binding Protein, Domain 3"/>
    <property type="match status" value="1"/>
</dbReference>
<dbReference type="EMBL" id="FNIE01000003">
    <property type="protein sequence ID" value="SDN28859.1"/>
    <property type="molecule type" value="Genomic_DNA"/>
</dbReference>
<dbReference type="InterPro" id="IPR039424">
    <property type="entry name" value="SBP_5"/>
</dbReference>
<protein>
    <submittedName>
        <fullName evidence="4">Peptide/nickel transport system substrate-binding protein</fullName>
    </submittedName>
</protein>
<accession>A0A1H0A5C7</accession>
<organism evidence="4 5">
    <name type="scientific">Actinacidiphila guanduensis</name>
    <dbReference type="NCBI Taxonomy" id="310781"/>
    <lineage>
        <taxon>Bacteria</taxon>
        <taxon>Bacillati</taxon>
        <taxon>Actinomycetota</taxon>
        <taxon>Actinomycetes</taxon>
        <taxon>Kitasatosporales</taxon>
        <taxon>Streptomycetaceae</taxon>
        <taxon>Actinacidiphila</taxon>
    </lineage>
</organism>
<dbReference type="PANTHER" id="PTHR30290:SF83">
    <property type="entry name" value="ABC TRANSPORTER SUBSTRATE-BINDING PROTEIN"/>
    <property type="match status" value="1"/>
</dbReference>
<keyword evidence="2" id="KW-0732">Signal</keyword>
<dbReference type="GO" id="GO:1904680">
    <property type="term" value="F:peptide transmembrane transporter activity"/>
    <property type="evidence" value="ECO:0007669"/>
    <property type="project" value="TreeGrafter"/>
</dbReference>
<dbReference type="Proteomes" id="UP000199341">
    <property type="component" value="Unassembled WGS sequence"/>
</dbReference>
<evidence type="ECO:0000256" key="2">
    <source>
        <dbReference type="SAM" id="SignalP"/>
    </source>
</evidence>
<dbReference type="InterPro" id="IPR000914">
    <property type="entry name" value="SBP_5_dom"/>
</dbReference>
<dbReference type="STRING" id="310781.SAMN05216259_103423"/>
<gene>
    <name evidence="4" type="ORF">SAMN05216259_103423</name>
</gene>
<dbReference type="GO" id="GO:0042597">
    <property type="term" value="C:periplasmic space"/>
    <property type="evidence" value="ECO:0007669"/>
    <property type="project" value="UniProtKB-ARBA"/>
</dbReference>
<dbReference type="CDD" id="cd08506">
    <property type="entry name" value="PBP2_clavulanate_OppA2"/>
    <property type="match status" value="1"/>
</dbReference>
<evidence type="ECO:0000256" key="1">
    <source>
        <dbReference type="SAM" id="MobiDB-lite"/>
    </source>
</evidence>
<dbReference type="SUPFAM" id="SSF53850">
    <property type="entry name" value="Periplasmic binding protein-like II"/>
    <property type="match status" value="1"/>
</dbReference>
<feature type="chain" id="PRO_5038728754" evidence="2">
    <location>
        <begin position="25"/>
        <end position="599"/>
    </location>
</feature>
<dbReference type="Gene3D" id="3.40.190.10">
    <property type="entry name" value="Periplasmic binding protein-like II"/>
    <property type="match status" value="1"/>
</dbReference>
<proteinExistence type="predicted"/>
<dbReference type="GO" id="GO:0043190">
    <property type="term" value="C:ATP-binding cassette (ABC) transporter complex"/>
    <property type="evidence" value="ECO:0007669"/>
    <property type="project" value="InterPro"/>
</dbReference>
<keyword evidence="5" id="KW-1185">Reference proteome</keyword>
<evidence type="ECO:0000259" key="3">
    <source>
        <dbReference type="Pfam" id="PF00496"/>
    </source>
</evidence>
<dbReference type="InterPro" id="IPR030678">
    <property type="entry name" value="Peptide/Ni-bd"/>
</dbReference>
<dbReference type="Pfam" id="PF00496">
    <property type="entry name" value="SBP_bac_5"/>
    <property type="match status" value="1"/>
</dbReference>
<dbReference type="GO" id="GO:0015833">
    <property type="term" value="P:peptide transport"/>
    <property type="evidence" value="ECO:0007669"/>
    <property type="project" value="TreeGrafter"/>
</dbReference>
<dbReference type="OrthoDB" id="5240629at2"/>
<feature type="region of interest" description="Disordered" evidence="1">
    <location>
        <begin position="28"/>
        <end position="47"/>
    </location>
</feature>